<dbReference type="Proteomes" id="UP000182135">
    <property type="component" value="Unassembled WGS sequence"/>
</dbReference>
<evidence type="ECO:0000313" key="3">
    <source>
        <dbReference type="EMBL" id="PWL55583.1"/>
    </source>
</evidence>
<feature type="coiled-coil region" evidence="1">
    <location>
        <begin position="22"/>
        <end position="49"/>
    </location>
</feature>
<dbReference type="Proteomes" id="UP000246114">
    <property type="component" value="Unassembled WGS sequence"/>
</dbReference>
<dbReference type="AlphaFoldDB" id="A0A1I2PCZ5"/>
<evidence type="ECO:0000313" key="4">
    <source>
        <dbReference type="EMBL" id="SFG11536.1"/>
    </source>
</evidence>
<feature type="transmembrane region" description="Helical" evidence="2">
    <location>
        <begin position="192"/>
        <end position="216"/>
    </location>
</feature>
<keyword evidence="2" id="KW-0812">Transmembrane</keyword>
<evidence type="ECO:0000256" key="1">
    <source>
        <dbReference type="SAM" id="Coils"/>
    </source>
</evidence>
<feature type="transmembrane region" description="Helical" evidence="2">
    <location>
        <begin position="296"/>
        <end position="317"/>
    </location>
</feature>
<evidence type="ECO:0000313" key="5">
    <source>
        <dbReference type="Proteomes" id="UP000182135"/>
    </source>
</evidence>
<dbReference type="eggNOG" id="COG1396">
    <property type="taxonomic scope" value="Bacteria"/>
</dbReference>
<keyword evidence="2" id="KW-1133">Transmembrane helix</keyword>
<dbReference type="RefSeq" id="WP_027639634.1">
    <property type="nucleotide sequence ID" value="NZ_BAAACD010000039.1"/>
</dbReference>
<feature type="transmembrane region" description="Helical" evidence="2">
    <location>
        <begin position="136"/>
        <end position="155"/>
    </location>
</feature>
<dbReference type="EMBL" id="FOOE01000026">
    <property type="protein sequence ID" value="SFG11536.1"/>
    <property type="molecule type" value="Genomic_DNA"/>
</dbReference>
<feature type="transmembrane region" description="Helical" evidence="2">
    <location>
        <begin position="95"/>
        <end position="116"/>
    </location>
</feature>
<keyword evidence="5" id="KW-1185">Reference proteome</keyword>
<gene>
    <name evidence="3" type="ORF">DBY38_01255</name>
    <name evidence="4" type="ORF">SAMN04487885_12645</name>
</gene>
<keyword evidence="1" id="KW-0175">Coiled coil</keyword>
<evidence type="ECO:0000313" key="6">
    <source>
        <dbReference type="Proteomes" id="UP000246114"/>
    </source>
</evidence>
<reference evidence="3 6" key="2">
    <citation type="submission" date="2018-03" db="EMBL/GenBank/DDBJ databases">
        <title>The uncultured portion of the human microbiome is neutrally assembled.</title>
        <authorList>
            <person name="Jeraldo P."/>
            <person name="Boardman L."/>
            <person name="White B.A."/>
            <person name="Nelson H."/>
            <person name="Goldenfeld N."/>
            <person name="Chia N."/>
        </authorList>
    </citation>
    <scope>NUCLEOTIDE SEQUENCE [LARGE SCALE GENOMIC DNA]</scope>
    <source>
        <strain evidence="3">CIM:MAG 903</strain>
    </source>
</reference>
<name>A0A1I2PCZ5_9CLOT</name>
<dbReference type="InterPro" id="IPR047928">
    <property type="entry name" value="Perm_prefix_1"/>
</dbReference>
<evidence type="ECO:0000256" key="2">
    <source>
        <dbReference type="SAM" id="Phobius"/>
    </source>
</evidence>
<sequence>MEAIKTYIENMFSTLPHTEEIERLKEELLSNMEEKYLELKDEGKSENEAIGIVISEFGNIDELLNELDIEIPEERAENTLSKKTMLQYLEDKKRTSFLISIGVSLCIIGGAMLILTNQLIESAIILRGFSERVSDIVPLMPLFILILPAIALFIYSGQIMEKYNAIEKGDFSITSDSKIYLENKLKENHSKFTAFTITGVSLCIASPFCIFLGSAISDEASTYGLVALMFIITVAVYIFINSSSLQDPYKKLLQLGEYNMVQIKNNKVIGAVAAVVWPIAVCIFLLLGFIFGLWRISWVVFPITGILFGGFAAFYNVTHNESKND</sequence>
<reference evidence="4 5" key="1">
    <citation type="submission" date="2016-10" db="EMBL/GenBank/DDBJ databases">
        <authorList>
            <person name="de Groot N.N."/>
        </authorList>
    </citation>
    <scope>NUCLEOTIDE SEQUENCE [LARGE SCALE GENOMIC DNA]</scope>
    <source>
        <strain evidence="4 5">NLAE-zl-G419</strain>
    </source>
</reference>
<dbReference type="OrthoDB" id="9815852at2"/>
<keyword evidence="2" id="KW-0472">Membrane</keyword>
<proteinExistence type="predicted"/>
<protein>
    <submittedName>
        <fullName evidence="4">Uncharacterized protein</fullName>
    </submittedName>
</protein>
<feature type="transmembrane region" description="Helical" evidence="2">
    <location>
        <begin position="222"/>
        <end position="240"/>
    </location>
</feature>
<dbReference type="NCBIfam" id="NF038403">
    <property type="entry name" value="perm_prefix_1"/>
    <property type="match status" value="1"/>
</dbReference>
<organism evidence="4 5">
    <name type="scientific">Clostridium cadaveris</name>
    <dbReference type="NCBI Taxonomy" id="1529"/>
    <lineage>
        <taxon>Bacteria</taxon>
        <taxon>Bacillati</taxon>
        <taxon>Bacillota</taxon>
        <taxon>Clostridia</taxon>
        <taxon>Eubacteriales</taxon>
        <taxon>Clostridiaceae</taxon>
        <taxon>Clostridium</taxon>
    </lineage>
</organism>
<dbReference type="STRING" id="1529.SAMN04487885_12645"/>
<feature type="transmembrane region" description="Helical" evidence="2">
    <location>
        <begin position="268"/>
        <end position="290"/>
    </location>
</feature>
<accession>A0A1I2PCZ5</accession>
<dbReference type="EMBL" id="QAMZ01000005">
    <property type="protein sequence ID" value="PWL55583.1"/>
    <property type="molecule type" value="Genomic_DNA"/>
</dbReference>